<organism evidence="1 2">
    <name type="scientific">Penicillium argentinense</name>
    <dbReference type="NCBI Taxonomy" id="1131581"/>
    <lineage>
        <taxon>Eukaryota</taxon>
        <taxon>Fungi</taxon>
        <taxon>Dikarya</taxon>
        <taxon>Ascomycota</taxon>
        <taxon>Pezizomycotina</taxon>
        <taxon>Eurotiomycetes</taxon>
        <taxon>Eurotiomycetidae</taxon>
        <taxon>Eurotiales</taxon>
        <taxon>Aspergillaceae</taxon>
        <taxon>Penicillium</taxon>
    </lineage>
</organism>
<evidence type="ECO:0000313" key="1">
    <source>
        <dbReference type="EMBL" id="KAJ5082799.1"/>
    </source>
</evidence>
<keyword evidence="2" id="KW-1185">Reference proteome</keyword>
<accession>A0A9W9JUY8</accession>
<name>A0A9W9JUY8_9EURO</name>
<gene>
    <name evidence="1" type="ORF">N7532_011842</name>
</gene>
<dbReference type="EMBL" id="JAPQKI010000011">
    <property type="protein sequence ID" value="KAJ5082799.1"/>
    <property type="molecule type" value="Genomic_DNA"/>
</dbReference>
<sequence length="65" mass="7207">MGTWTSSHARKPWAEPQAFVSELSFMAPLVSRQEHIIPDVVAAILEQFSAELLEVMSATKLPPKT</sequence>
<dbReference type="GeneID" id="81363312"/>
<reference evidence="1" key="1">
    <citation type="submission" date="2022-11" db="EMBL/GenBank/DDBJ databases">
        <authorList>
            <person name="Petersen C."/>
        </authorList>
    </citation>
    <scope>NUCLEOTIDE SEQUENCE</scope>
    <source>
        <strain evidence="1">IBT 30761</strain>
    </source>
</reference>
<comment type="caution">
    <text evidence="1">The sequence shown here is derived from an EMBL/GenBank/DDBJ whole genome shotgun (WGS) entry which is preliminary data.</text>
</comment>
<protein>
    <submittedName>
        <fullName evidence="1">Uncharacterized protein</fullName>
    </submittedName>
</protein>
<dbReference type="AlphaFoldDB" id="A0A9W9JUY8"/>
<proteinExistence type="predicted"/>
<evidence type="ECO:0000313" key="2">
    <source>
        <dbReference type="Proteomes" id="UP001149074"/>
    </source>
</evidence>
<dbReference type="RefSeq" id="XP_056469321.1">
    <property type="nucleotide sequence ID" value="XM_056624333.1"/>
</dbReference>
<reference evidence="1" key="2">
    <citation type="journal article" date="2023" name="IMA Fungus">
        <title>Comparative genomic study of the Penicillium genus elucidates a diverse pangenome and 15 lateral gene transfer events.</title>
        <authorList>
            <person name="Petersen C."/>
            <person name="Sorensen T."/>
            <person name="Nielsen M.R."/>
            <person name="Sondergaard T.E."/>
            <person name="Sorensen J.L."/>
            <person name="Fitzpatrick D.A."/>
            <person name="Frisvad J.C."/>
            <person name="Nielsen K.L."/>
        </authorList>
    </citation>
    <scope>NUCLEOTIDE SEQUENCE</scope>
    <source>
        <strain evidence="1">IBT 30761</strain>
    </source>
</reference>
<dbReference type="Proteomes" id="UP001149074">
    <property type="component" value="Unassembled WGS sequence"/>
</dbReference>